<protein>
    <recommendedName>
        <fullName evidence="3 10">Heme chaperone HemW</fullName>
    </recommendedName>
</protein>
<evidence type="ECO:0000256" key="10">
    <source>
        <dbReference type="RuleBase" id="RU364116"/>
    </source>
</evidence>
<sequence>MRTVITESDDLALYVHWPFCVSKCPYCDFNSHVRAAVDQVAWRDALIADLRHEAALLPGRRIGSVFFGGGTPSLMPPATVAAILDAASAAWGFAPGVEITLEANPSSVEAARFADLAAAGVNRVSLGLQSLDDRALHFLGRAHDVAEGVAALGVAQSVFARVSIDLIYARPDQPLVAWQAELAGALAFGTEHISLYQLTIEPGTRFATEALAGRLVLPDQDAAADIFETTRAMTAAAGLPAYETSNHARPGAESRHNLTYWRYRDYAGIGPGAHGRRGGLATVRHRKPENWLAAVARNGHGTQSEEPLAPHDRATEALLMGLRLAEGIDLARIAMLAGGVAPVDAKAIARLSDLGLMAQTGDRLRVTEAGALLLDAILPEVVQDAPVTA</sequence>
<keyword evidence="4 10" id="KW-0349">Heme</keyword>
<dbReference type="SUPFAM" id="SSF102114">
    <property type="entry name" value="Radical SAM enzymes"/>
    <property type="match status" value="1"/>
</dbReference>
<keyword evidence="9 10" id="KW-0143">Chaperone</keyword>
<dbReference type="EMBL" id="BAABBF010000002">
    <property type="protein sequence ID" value="GAA3704736.1"/>
    <property type="molecule type" value="Genomic_DNA"/>
</dbReference>
<dbReference type="PROSITE" id="PS51918">
    <property type="entry name" value="RADICAL_SAM"/>
    <property type="match status" value="1"/>
</dbReference>
<keyword evidence="10" id="KW-0963">Cytoplasm</keyword>
<dbReference type="Proteomes" id="UP001500523">
    <property type="component" value="Unassembled WGS sequence"/>
</dbReference>
<evidence type="ECO:0000256" key="9">
    <source>
        <dbReference type="ARBA" id="ARBA00023186"/>
    </source>
</evidence>
<feature type="domain" description="Radical SAM core" evidence="11">
    <location>
        <begin position="5"/>
        <end position="237"/>
    </location>
</feature>
<dbReference type="SFLD" id="SFLDG01065">
    <property type="entry name" value="anaerobic_coproporphyrinogen-I"/>
    <property type="match status" value="1"/>
</dbReference>
<dbReference type="InterPro" id="IPR058240">
    <property type="entry name" value="rSAM_sf"/>
</dbReference>
<evidence type="ECO:0000256" key="2">
    <source>
        <dbReference type="ARBA" id="ARBA00006100"/>
    </source>
</evidence>
<evidence type="ECO:0000256" key="7">
    <source>
        <dbReference type="ARBA" id="ARBA00023004"/>
    </source>
</evidence>
<organism evidence="12 13">
    <name type="scientific">Sphingomonas cynarae</name>
    <dbReference type="NCBI Taxonomy" id="930197"/>
    <lineage>
        <taxon>Bacteria</taxon>
        <taxon>Pseudomonadati</taxon>
        <taxon>Pseudomonadota</taxon>
        <taxon>Alphaproteobacteria</taxon>
        <taxon>Sphingomonadales</taxon>
        <taxon>Sphingomonadaceae</taxon>
        <taxon>Sphingomonas</taxon>
    </lineage>
</organism>
<dbReference type="InterPro" id="IPR010723">
    <property type="entry name" value="HemN_C"/>
</dbReference>
<keyword evidence="5 10" id="KW-0949">S-adenosyl-L-methionine</keyword>
<dbReference type="SFLD" id="SFLDF00562">
    <property type="entry name" value="HemN-like__clustered_with_heat"/>
    <property type="match status" value="1"/>
</dbReference>
<comment type="subcellular location">
    <subcellularLocation>
        <location evidence="10">Cytoplasm</location>
    </subcellularLocation>
</comment>
<keyword evidence="6 10" id="KW-0479">Metal-binding</keyword>
<dbReference type="InterPro" id="IPR006638">
    <property type="entry name" value="Elp3/MiaA/NifB-like_rSAM"/>
</dbReference>
<comment type="caution">
    <text evidence="12">The sequence shown here is derived from an EMBL/GenBank/DDBJ whole genome shotgun (WGS) entry which is preliminary data.</text>
</comment>
<keyword evidence="10" id="KW-0004">4Fe-4S</keyword>
<gene>
    <name evidence="12" type="primary">hemW</name>
    <name evidence="12" type="ORF">GCM10022268_13000</name>
</gene>
<keyword evidence="7 10" id="KW-0408">Iron</keyword>
<evidence type="ECO:0000256" key="4">
    <source>
        <dbReference type="ARBA" id="ARBA00022617"/>
    </source>
</evidence>
<evidence type="ECO:0000256" key="8">
    <source>
        <dbReference type="ARBA" id="ARBA00023014"/>
    </source>
</evidence>
<dbReference type="SFLD" id="SFLDF00288">
    <property type="entry name" value="HemN-like__clustered_with_nucl"/>
    <property type="match status" value="1"/>
</dbReference>
<dbReference type="PANTHER" id="PTHR13932">
    <property type="entry name" value="COPROPORPHYRINIGEN III OXIDASE"/>
    <property type="match status" value="1"/>
</dbReference>
<dbReference type="InterPro" id="IPR013785">
    <property type="entry name" value="Aldolase_TIM"/>
</dbReference>
<evidence type="ECO:0000313" key="12">
    <source>
        <dbReference type="EMBL" id="GAA3704736.1"/>
    </source>
</evidence>
<dbReference type="PANTHER" id="PTHR13932:SF5">
    <property type="entry name" value="RADICAL S-ADENOSYL METHIONINE DOMAIN-CONTAINING PROTEIN 1, MITOCHONDRIAL"/>
    <property type="match status" value="1"/>
</dbReference>
<name>A0ABP7DH91_9SPHN</name>
<comment type="function">
    <text evidence="10">Probably acts as a heme chaperone, transferring heme to an unknown acceptor. Binds one molecule of heme per monomer, possibly covalently. Binds 1 [4Fe-4S] cluster. The cluster is coordinated with 3 cysteines and an exchangeable S-adenosyl-L-methionine.</text>
</comment>
<dbReference type="NCBIfam" id="TIGR00539">
    <property type="entry name" value="hemN_rel"/>
    <property type="match status" value="1"/>
</dbReference>
<evidence type="ECO:0000256" key="3">
    <source>
        <dbReference type="ARBA" id="ARBA00017228"/>
    </source>
</evidence>
<dbReference type="Pfam" id="PF06969">
    <property type="entry name" value="HemN_C"/>
    <property type="match status" value="1"/>
</dbReference>
<comment type="cofactor">
    <cofactor evidence="1">
        <name>[4Fe-4S] cluster</name>
        <dbReference type="ChEBI" id="CHEBI:49883"/>
    </cofactor>
</comment>
<dbReference type="InterPro" id="IPR007197">
    <property type="entry name" value="rSAM"/>
</dbReference>
<evidence type="ECO:0000256" key="6">
    <source>
        <dbReference type="ARBA" id="ARBA00022723"/>
    </source>
</evidence>
<dbReference type="SMART" id="SM00729">
    <property type="entry name" value="Elp3"/>
    <property type="match status" value="1"/>
</dbReference>
<keyword evidence="13" id="KW-1185">Reference proteome</keyword>
<evidence type="ECO:0000313" key="13">
    <source>
        <dbReference type="Proteomes" id="UP001500523"/>
    </source>
</evidence>
<evidence type="ECO:0000259" key="11">
    <source>
        <dbReference type="PROSITE" id="PS51918"/>
    </source>
</evidence>
<dbReference type="SFLD" id="SFLDS00029">
    <property type="entry name" value="Radical_SAM"/>
    <property type="match status" value="1"/>
</dbReference>
<dbReference type="Gene3D" id="3.20.20.70">
    <property type="entry name" value="Aldolase class I"/>
    <property type="match status" value="1"/>
</dbReference>
<comment type="similarity">
    <text evidence="2">Belongs to the anaerobic coproporphyrinogen-III oxidase family. HemW subfamily.</text>
</comment>
<dbReference type="CDD" id="cd01335">
    <property type="entry name" value="Radical_SAM"/>
    <property type="match status" value="1"/>
</dbReference>
<dbReference type="InterPro" id="IPR034505">
    <property type="entry name" value="Coproporphyrinogen-III_oxidase"/>
</dbReference>
<keyword evidence="8 10" id="KW-0411">Iron-sulfur</keyword>
<reference evidence="13" key="1">
    <citation type="journal article" date="2019" name="Int. J. Syst. Evol. Microbiol.">
        <title>The Global Catalogue of Microorganisms (GCM) 10K type strain sequencing project: providing services to taxonomists for standard genome sequencing and annotation.</title>
        <authorList>
            <consortium name="The Broad Institute Genomics Platform"/>
            <consortium name="The Broad Institute Genome Sequencing Center for Infectious Disease"/>
            <person name="Wu L."/>
            <person name="Ma J."/>
        </authorList>
    </citation>
    <scope>NUCLEOTIDE SEQUENCE [LARGE SCALE GENOMIC DNA]</scope>
    <source>
        <strain evidence="13">JCM 17498</strain>
    </source>
</reference>
<accession>A0ABP7DH91</accession>
<evidence type="ECO:0000256" key="5">
    <source>
        <dbReference type="ARBA" id="ARBA00022691"/>
    </source>
</evidence>
<evidence type="ECO:0000256" key="1">
    <source>
        <dbReference type="ARBA" id="ARBA00001966"/>
    </source>
</evidence>
<proteinExistence type="inferred from homology"/>
<dbReference type="InterPro" id="IPR004559">
    <property type="entry name" value="HemW-like"/>
</dbReference>
<dbReference type="Pfam" id="PF04055">
    <property type="entry name" value="Radical_SAM"/>
    <property type="match status" value="1"/>
</dbReference>